<gene>
    <name evidence="1" type="ORF">GCK32_011046</name>
</gene>
<dbReference type="EMBL" id="WIXE01001741">
    <property type="protein sequence ID" value="KAK5985442.1"/>
    <property type="molecule type" value="Genomic_DNA"/>
</dbReference>
<dbReference type="Proteomes" id="UP001331761">
    <property type="component" value="Unassembled WGS sequence"/>
</dbReference>
<organism evidence="1 2">
    <name type="scientific">Trichostrongylus colubriformis</name>
    <name type="common">Black scour worm</name>
    <dbReference type="NCBI Taxonomy" id="6319"/>
    <lineage>
        <taxon>Eukaryota</taxon>
        <taxon>Metazoa</taxon>
        <taxon>Ecdysozoa</taxon>
        <taxon>Nematoda</taxon>
        <taxon>Chromadorea</taxon>
        <taxon>Rhabditida</taxon>
        <taxon>Rhabditina</taxon>
        <taxon>Rhabditomorpha</taxon>
        <taxon>Strongyloidea</taxon>
        <taxon>Trichostrongylidae</taxon>
        <taxon>Trichostrongylus</taxon>
    </lineage>
</organism>
<protein>
    <submittedName>
        <fullName evidence="1">Uncharacterized protein</fullName>
    </submittedName>
</protein>
<proteinExistence type="predicted"/>
<name>A0AAN8IXT8_TRICO</name>
<keyword evidence="2" id="KW-1185">Reference proteome</keyword>
<evidence type="ECO:0000313" key="1">
    <source>
        <dbReference type="EMBL" id="KAK5985442.1"/>
    </source>
</evidence>
<evidence type="ECO:0000313" key="2">
    <source>
        <dbReference type="Proteomes" id="UP001331761"/>
    </source>
</evidence>
<comment type="caution">
    <text evidence="1">The sequence shown here is derived from an EMBL/GenBank/DDBJ whole genome shotgun (WGS) entry which is preliminary data.</text>
</comment>
<accession>A0AAN8IXT8</accession>
<dbReference type="AlphaFoldDB" id="A0AAN8IXT8"/>
<sequence>MLIAALSPSMKCLQCFYRVNASDEITMKDAGDDKCCDMSIEEPCKPDAMLYGLHGPDEMVKLARNNRLKHFCRNQPMAACCCFEDLCNKDFASFMHFWTNTAYAEMKQDESLCANRAIEQYKNMTGALEGKIVFSSNNLAVFFGVMALFTGHVEKRDRP</sequence>
<reference evidence="1 2" key="1">
    <citation type="submission" date="2019-10" db="EMBL/GenBank/DDBJ databases">
        <title>Assembly and Annotation for the nematode Trichostrongylus colubriformis.</title>
        <authorList>
            <person name="Martin J."/>
        </authorList>
    </citation>
    <scope>NUCLEOTIDE SEQUENCE [LARGE SCALE GENOMIC DNA]</scope>
    <source>
        <strain evidence="1">G859</strain>
        <tissue evidence="1">Whole worm</tissue>
    </source>
</reference>